<evidence type="ECO:0000313" key="9">
    <source>
        <dbReference type="Proteomes" id="UP000730161"/>
    </source>
</evidence>
<accession>A0A8J7W771</accession>
<dbReference type="Gene3D" id="3.30.450.20">
    <property type="entry name" value="PAS domain"/>
    <property type="match status" value="1"/>
</dbReference>
<dbReference type="Gene3D" id="3.40.190.10">
    <property type="entry name" value="Periplasmic binding protein-like II"/>
    <property type="match status" value="2"/>
</dbReference>
<dbReference type="AlphaFoldDB" id="A0A8J7W771"/>
<organism evidence="8 9">
    <name type="scientific">Methanocalculus chunghsingensis</name>
    <dbReference type="NCBI Taxonomy" id="156457"/>
    <lineage>
        <taxon>Archaea</taxon>
        <taxon>Methanobacteriati</taxon>
        <taxon>Methanobacteriota</taxon>
        <taxon>Stenosarchaea group</taxon>
        <taxon>Methanomicrobia</taxon>
        <taxon>Methanomicrobiales</taxon>
        <taxon>Methanocalculaceae</taxon>
        <taxon>Methanocalculus</taxon>
    </lineage>
</organism>
<dbReference type="PROSITE" id="PS51257">
    <property type="entry name" value="PROKAR_LIPOPROTEIN"/>
    <property type="match status" value="1"/>
</dbReference>
<evidence type="ECO:0000259" key="7">
    <source>
        <dbReference type="Pfam" id="PF02743"/>
    </source>
</evidence>
<evidence type="ECO:0000256" key="1">
    <source>
        <dbReference type="ARBA" id="ARBA00004651"/>
    </source>
</evidence>
<dbReference type="EMBL" id="JWHL01000016">
    <property type="protein sequence ID" value="MBR1369644.1"/>
    <property type="molecule type" value="Genomic_DNA"/>
</dbReference>
<evidence type="ECO:0000313" key="8">
    <source>
        <dbReference type="EMBL" id="MBR1369644.1"/>
    </source>
</evidence>
<dbReference type="InterPro" id="IPR033479">
    <property type="entry name" value="dCache_1"/>
</dbReference>
<comment type="subcellular location">
    <subcellularLocation>
        <location evidence="1">Cell membrane</location>
        <topology evidence="1">Multi-pass membrane protein</topology>
    </subcellularLocation>
</comment>
<evidence type="ECO:0008006" key="10">
    <source>
        <dbReference type="Google" id="ProtNLM"/>
    </source>
</evidence>
<dbReference type="Pfam" id="PF02743">
    <property type="entry name" value="dCache_1"/>
    <property type="match status" value="1"/>
</dbReference>
<dbReference type="GO" id="GO:0005886">
    <property type="term" value="C:plasma membrane"/>
    <property type="evidence" value="ECO:0007669"/>
    <property type="project" value="UniProtKB-SubCell"/>
</dbReference>
<sequence>MDDRMGKRLGIIILTLIILLLIAAAGCTAREGSEPGSGASDLLIVTEENPPYNYLDADGEVAGRSTEVVREILARLHDTAPIEVLPWSDAYELALSRPDVVLFSAARTPERDPLFSWVGPIGKQGFVFYAPGHSGIEVSGVNEIQNMYTVGVVRDDWRHQYLVKQGFENLVLYPDDIMAIRGVHEGESDLWFGSSDSINPLSLAAGLEPTDLAPVYILREIELYIAFNKETDEGIIRRWQRALDDMKKDGTFDEITTREQLIMYVPLAGVSGAGKEALTLFISKAEGRVTGTADTLRLLAGTSDIQSGEMDRIQPVLTNLKANDQTSTFVFISSDGTWYQAGDQMPRHNAGTLPYFSTLMAGTPITGKVITDPVTGREAAVVTVPVMSGTNVIGALGARIDLVALSRSLNDDLSLDGRAYFSAVTEDGVVALHTHTEKIGVSAPSGTDTFSEATRRIIQETKGEVGYYEDGIYYQAAFQESAITGWHFIIAEQGTPPIPPETRAEEELKNLLAMND</sequence>
<dbReference type="PANTHER" id="PTHR38834:SF3">
    <property type="entry name" value="SOLUTE-BINDING PROTEIN FAMILY 3_N-TERMINAL DOMAIN-CONTAINING PROTEIN"/>
    <property type="match status" value="1"/>
</dbReference>
<feature type="domain" description="Cache" evidence="7">
    <location>
        <begin position="278"/>
        <end position="490"/>
    </location>
</feature>
<dbReference type="SUPFAM" id="SSF53850">
    <property type="entry name" value="Periplasmic binding protein-like II"/>
    <property type="match status" value="1"/>
</dbReference>
<keyword evidence="5" id="KW-0472">Membrane</keyword>
<comment type="caution">
    <text evidence="8">The sequence shown here is derived from an EMBL/GenBank/DDBJ whole genome shotgun (WGS) entry which is preliminary data.</text>
</comment>
<dbReference type="Pfam" id="PF00497">
    <property type="entry name" value="SBP_bac_3"/>
    <property type="match status" value="1"/>
</dbReference>
<dbReference type="InterPro" id="IPR001638">
    <property type="entry name" value="Solute-binding_3/MltF_N"/>
</dbReference>
<protein>
    <recommendedName>
        <fullName evidence="10">Solute-binding protein family 3/N-terminal domain-containing protein</fullName>
    </recommendedName>
</protein>
<name>A0A8J7W771_9EURY</name>
<evidence type="ECO:0000259" key="6">
    <source>
        <dbReference type="Pfam" id="PF00497"/>
    </source>
</evidence>
<feature type="domain" description="Solute-binding protein family 3/N-terminal" evidence="6">
    <location>
        <begin position="45"/>
        <end position="257"/>
    </location>
</feature>
<reference evidence="8" key="1">
    <citation type="submission" date="2014-12" db="EMBL/GenBank/DDBJ databases">
        <authorList>
            <person name="Huang H.-H."/>
            <person name="Chen S.-C."/>
            <person name="Lai M.-C."/>
        </authorList>
    </citation>
    <scope>NUCLEOTIDE SEQUENCE</scope>
    <source>
        <strain evidence="8">K1F9705b</strain>
    </source>
</reference>
<dbReference type="Proteomes" id="UP000730161">
    <property type="component" value="Unassembled WGS sequence"/>
</dbReference>
<dbReference type="PANTHER" id="PTHR38834">
    <property type="entry name" value="PERIPLASMIC SUBSTRATE BINDING PROTEIN FAMILY 3"/>
    <property type="match status" value="1"/>
</dbReference>
<proteinExistence type="predicted"/>
<evidence type="ECO:0000256" key="4">
    <source>
        <dbReference type="ARBA" id="ARBA00022989"/>
    </source>
</evidence>
<keyword evidence="9" id="KW-1185">Reference proteome</keyword>
<evidence type="ECO:0000256" key="2">
    <source>
        <dbReference type="ARBA" id="ARBA00022475"/>
    </source>
</evidence>
<keyword evidence="4" id="KW-1133">Transmembrane helix</keyword>
<evidence type="ECO:0000256" key="3">
    <source>
        <dbReference type="ARBA" id="ARBA00022692"/>
    </source>
</evidence>
<keyword evidence="3" id="KW-0812">Transmembrane</keyword>
<keyword evidence="2" id="KW-1003">Cell membrane</keyword>
<gene>
    <name evidence="8" type="ORF">RJ53_09210</name>
</gene>
<evidence type="ECO:0000256" key="5">
    <source>
        <dbReference type="ARBA" id="ARBA00023136"/>
    </source>
</evidence>